<dbReference type="EMBL" id="CAJNIZ010008862">
    <property type="protein sequence ID" value="CAE7272921.1"/>
    <property type="molecule type" value="Genomic_DNA"/>
</dbReference>
<feature type="compositionally biased region" description="Low complexity" evidence="2">
    <location>
        <begin position="834"/>
        <end position="852"/>
    </location>
</feature>
<evidence type="ECO:0000256" key="1">
    <source>
        <dbReference type="SAM" id="Coils"/>
    </source>
</evidence>
<dbReference type="Proteomes" id="UP000649617">
    <property type="component" value="Unassembled WGS sequence"/>
</dbReference>
<proteinExistence type="predicted"/>
<feature type="region of interest" description="Disordered" evidence="2">
    <location>
        <begin position="825"/>
        <end position="862"/>
    </location>
</feature>
<name>A0A812MP21_SYMPI</name>
<reference evidence="3" key="1">
    <citation type="submission" date="2021-02" db="EMBL/GenBank/DDBJ databases">
        <authorList>
            <person name="Dougan E. K."/>
            <person name="Rhodes N."/>
            <person name="Thang M."/>
            <person name="Chan C."/>
        </authorList>
    </citation>
    <scope>NUCLEOTIDE SEQUENCE</scope>
</reference>
<keyword evidence="4" id="KW-1185">Reference proteome</keyword>
<keyword evidence="1" id="KW-0175">Coiled coil</keyword>
<protein>
    <submittedName>
        <fullName evidence="3">Uncharacterized protein</fullName>
    </submittedName>
</protein>
<sequence length="1021" mass="110771">DAEGCIATLRSAFADLCASCPDPEGEVMQGWKWLCLNPVPAEGEQDEHLFEMRAFYSQKLFDSVQLHTQVPQLLGSGRTALSDKVGAHVLSSLLEAGSLDGLQAYLDSCIGWCSDMGVEIGVPECQVTYAETMLPSFIRPVRVEELPCDDDGFVEEGPVLPAQAAQASASQNLMANALHARLSVEQWGRLRAEWDKAGAFISENLKIRLGFYQGLPWVILGGTHPDREKAMACLQQGQHLWDALPGAARHLQHRLAKDLFTPGPLHDDLQHFLSGEFLEDCPSLEAFLAPLTFIQIAERIIEGAHKDLGVLPKYHSMTALSIELRAPELNRSLSLRPELFGKLLECFQAARKIRKVSSIFPFFRGHPRVRALDAGGAKTATSKYVTQLRTLLYRDSVVQHGDIRAAAGLNESHKAQRDKLKRGLEPKEPPLSQAILFGQAAVNHVRQVCGDDPGAVLSLRDGFWAPVILRPSAIHKVSHAPLAIASMNKNDILVSKLENFGTADAPTVSALSEGPRSEVLNLCSCAHDMGLDAFLSSTRLWRKQGEVCVSVPSIEGVPDAHVAGLVQRMVKEHALSDCVNGVVPARGSEEEAALRGLVHEGFAEETCLGARLTSEGVAALTFRHILSSPLPLTQARNVPLAELSVFELMVSMRSKGWAWSALPSKKADRLALKFSPGDPLVFYTAGVTVCKSYLLCLLDAENLSTKYGVASIPHSLPPDAYDLILQGMQPAQASKSIENMPKRGKKRGVNLDLDVEVCGELQDIEPEPALPAVLPAEGVVAPDHPVEEGEESHDSLERELERLIEQEAEELVDEVTISGSAAAAVATGPDDSKGSSADGAAAAASRDVSDSVPVKKKRGGHDAQVRRLPRLAPWGPFIFHRKHAAASPPFGGVECVCPYHALNSKTGCKKFVSLQGPLESDEERCLLTLKHWANQAQHFNRQRSHLKMPLRPADIPSAGIVLQQKPTGEAPRQVRTDVELDLADGAAHWSSVCGYVIEFEGDLIAFLVNEKQAGKPACATR</sequence>
<dbReference type="OrthoDB" id="417004at2759"/>
<feature type="coiled-coil region" evidence="1">
    <location>
        <begin position="786"/>
        <end position="813"/>
    </location>
</feature>
<evidence type="ECO:0000256" key="2">
    <source>
        <dbReference type="SAM" id="MobiDB-lite"/>
    </source>
</evidence>
<evidence type="ECO:0000313" key="3">
    <source>
        <dbReference type="EMBL" id="CAE7272921.1"/>
    </source>
</evidence>
<gene>
    <name evidence="3" type="ORF">SPIL2461_LOCUS6038</name>
</gene>
<comment type="caution">
    <text evidence="3">The sequence shown here is derived from an EMBL/GenBank/DDBJ whole genome shotgun (WGS) entry which is preliminary data.</text>
</comment>
<organism evidence="3 4">
    <name type="scientific">Symbiodinium pilosum</name>
    <name type="common">Dinoflagellate</name>
    <dbReference type="NCBI Taxonomy" id="2952"/>
    <lineage>
        <taxon>Eukaryota</taxon>
        <taxon>Sar</taxon>
        <taxon>Alveolata</taxon>
        <taxon>Dinophyceae</taxon>
        <taxon>Suessiales</taxon>
        <taxon>Symbiodiniaceae</taxon>
        <taxon>Symbiodinium</taxon>
    </lineage>
</organism>
<feature type="non-terminal residue" evidence="3">
    <location>
        <position position="1"/>
    </location>
</feature>
<dbReference type="AlphaFoldDB" id="A0A812MP21"/>
<accession>A0A812MP21</accession>
<evidence type="ECO:0000313" key="4">
    <source>
        <dbReference type="Proteomes" id="UP000649617"/>
    </source>
</evidence>